<dbReference type="RefSeq" id="XP_043013498.1">
    <property type="nucleotide sequence ID" value="XM_043148896.1"/>
</dbReference>
<evidence type="ECO:0000313" key="12">
    <source>
        <dbReference type="EMBL" id="KAG7097028.1"/>
    </source>
</evidence>
<keyword evidence="13" id="KW-1185">Reference proteome</keyword>
<dbReference type="PROSITE" id="PS00678">
    <property type="entry name" value="WD_REPEATS_1"/>
    <property type="match status" value="1"/>
</dbReference>
<accession>A0A9P7UYL0</accession>
<feature type="repeat" description="WD" evidence="11">
    <location>
        <begin position="36"/>
        <end position="81"/>
    </location>
</feature>
<feature type="repeat" description="WD" evidence="11">
    <location>
        <begin position="138"/>
        <end position="174"/>
    </location>
</feature>
<dbReference type="KEGG" id="more:E1B28_004421"/>
<evidence type="ECO:0000256" key="9">
    <source>
        <dbReference type="ARBA" id="ARBA00022737"/>
    </source>
</evidence>
<dbReference type="PANTHER" id="PTHR44111">
    <property type="entry name" value="ELONGATOR COMPLEX PROTEIN 2"/>
    <property type="match status" value="1"/>
</dbReference>
<dbReference type="InterPro" id="IPR019775">
    <property type="entry name" value="WD40_repeat_CS"/>
</dbReference>
<evidence type="ECO:0000256" key="1">
    <source>
        <dbReference type="ARBA" id="ARBA00004123"/>
    </source>
</evidence>
<dbReference type="SMART" id="SM00320">
    <property type="entry name" value="WD40"/>
    <property type="match status" value="7"/>
</dbReference>
<gene>
    <name evidence="12" type="ORF">E1B28_004421</name>
</gene>
<dbReference type="InterPro" id="IPR037289">
    <property type="entry name" value="Elp2"/>
</dbReference>
<evidence type="ECO:0000256" key="11">
    <source>
        <dbReference type="PROSITE-ProRule" id="PRU00221"/>
    </source>
</evidence>
<evidence type="ECO:0000256" key="6">
    <source>
        <dbReference type="ARBA" id="ARBA00022490"/>
    </source>
</evidence>
<sequence>MVLILSVDLVLAIGLTDRNIQIWTRSDGNFVRAVVLTGHDDWVKSLAFTQSASGRNLVLASASQDASIRLWNFENYQKETRFDPPGSLSDALLDAFEESLGDFTDGEGGRQVSLKRHFLSVKSSQGSSVYSITFDALLIGHEAGVTSVSWQPTNDQTSAPTLLSTSTDSSLILWAPSAIITKSGDASTSLWINRQRFGDVGGQRLGGFVGGIWKKNGEQVMAWGWSGGWRRWRLTTGADDIWEEMGAIGGHNGPVTDLDWSPNGAYLISAGLDQTTRIHGPVLHFPQKPSWYELSRPQVHGYDCLGVAFLDDLKFASISDEKVTRIFEAPQRFVTLLETLKVSTFEEKASDRPVGASVPPLGLSNKAAEVAPASENVTSRRPFEGELASITLWPEVEKIFGHGHESSTIALSNSKKYLATACRATSPEHAVIRLNDTSTWHAAGEPLSGHSLTVTRIAFSPNDQFVLSVSRDRSWRLFRQDSEKGYIPFRTESKAHGRIIWDCAWSREGDIFATASRDKTVKIWGETAPEKWTVLAMIKCTEAATAADFTSRDANGRRFIAIGLETGEIMILSSTDSSKWNPENTSEIHIAQITRLKWRSHQNSQIASCSEDGTLRISTIQ</sequence>
<proteinExistence type="inferred from homology"/>
<dbReference type="PROSITE" id="PS50082">
    <property type="entry name" value="WD_REPEATS_2"/>
    <property type="match status" value="5"/>
</dbReference>
<evidence type="ECO:0000256" key="4">
    <source>
        <dbReference type="ARBA" id="ARBA00005881"/>
    </source>
</evidence>
<evidence type="ECO:0000313" key="13">
    <source>
        <dbReference type="Proteomes" id="UP001049176"/>
    </source>
</evidence>
<evidence type="ECO:0000256" key="8">
    <source>
        <dbReference type="ARBA" id="ARBA00022694"/>
    </source>
</evidence>
<dbReference type="Proteomes" id="UP001049176">
    <property type="component" value="Chromosome 2"/>
</dbReference>
<dbReference type="InterPro" id="IPR001680">
    <property type="entry name" value="WD40_rpt"/>
</dbReference>
<evidence type="ECO:0000256" key="5">
    <source>
        <dbReference type="ARBA" id="ARBA00020267"/>
    </source>
</evidence>
<evidence type="ECO:0000256" key="3">
    <source>
        <dbReference type="ARBA" id="ARBA00005043"/>
    </source>
</evidence>
<keyword evidence="6" id="KW-0963">Cytoplasm</keyword>
<dbReference type="PANTHER" id="PTHR44111:SF1">
    <property type="entry name" value="ELONGATOR COMPLEX PROTEIN 2"/>
    <property type="match status" value="1"/>
</dbReference>
<comment type="subcellular location">
    <subcellularLocation>
        <location evidence="2">Cytoplasm</location>
    </subcellularLocation>
    <subcellularLocation>
        <location evidence="1">Nucleus</location>
    </subcellularLocation>
</comment>
<dbReference type="AlphaFoldDB" id="A0A9P7UYL0"/>
<feature type="repeat" description="WD" evidence="11">
    <location>
        <begin position="248"/>
        <end position="278"/>
    </location>
</feature>
<dbReference type="GO" id="GO:0005737">
    <property type="term" value="C:cytoplasm"/>
    <property type="evidence" value="ECO:0007669"/>
    <property type="project" value="UniProtKB-SubCell"/>
</dbReference>
<dbReference type="InterPro" id="IPR036322">
    <property type="entry name" value="WD40_repeat_dom_sf"/>
</dbReference>
<dbReference type="GO" id="GO:0005634">
    <property type="term" value="C:nucleus"/>
    <property type="evidence" value="ECO:0007669"/>
    <property type="project" value="UniProtKB-SubCell"/>
</dbReference>
<feature type="repeat" description="WD" evidence="11">
    <location>
        <begin position="493"/>
        <end position="524"/>
    </location>
</feature>
<evidence type="ECO:0000256" key="7">
    <source>
        <dbReference type="ARBA" id="ARBA00022574"/>
    </source>
</evidence>
<comment type="similarity">
    <text evidence="4">Belongs to the WD repeat ELP2 family.</text>
</comment>
<keyword evidence="7 11" id="KW-0853">WD repeat</keyword>
<evidence type="ECO:0000256" key="10">
    <source>
        <dbReference type="ARBA" id="ARBA00023242"/>
    </source>
</evidence>
<dbReference type="GO" id="GO:0002098">
    <property type="term" value="P:tRNA wobble uridine modification"/>
    <property type="evidence" value="ECO:0007669"/>
    <property type="project" value="InterPro"/>
</dbReference>
<name>A0A9P7UYL0_9AGAR</name>
<keyword evidence="10" id="KW-0539">Nucleus</keyword>
<dbReference type="PROSITE" id="PS50294">
    <property type="entry name" value="WD_REPEATS_REGION"/>
    <property type="match status" value="3"/>
</dbReference>
<dbReference type="Gene3D" id="2.130.10.10">
    <property type="entry name" value="YVTN repeat-like/Quinoprotein amine dehydrogenase"/>
    <property type="match status" value="3"/>
</dbReference>
<feature type="repeat" description="WD" evidence="11">
    <location>
        <begin position="447"/>
        <end position="478"/>
    </location>
</feature>
<reference evidence="12" key="1">
    <citation type="journal article" date="2021" name="Genome Biol. Evol.">
        <title>The assembled and annotated genome of the fairy-ring fungus Marasmius oreades.</title>
        <authorList>
            <person name="Hiltunen M."/>
            <person name="Ament-Velasquez S.L."/>
            <person name="Johannesson H."/>
        </authorList>
    </citation>
    <scope>NUCLEOTIDE SEQUENCE</scope>
    <source>
        <strain evidence="12">03SP1</strain>
    </source>
</reference>
<dbReference type="EMBL" id="CM032182">
    <property type="protein sequence ID" value="KAG7097028.1"/>
    <property type="molecule type" value="Genomic_DNA"/>
</dbReference>
<dbReference type="GO" id="GO:0033588">
    <property type="term" value="C:elongator holoenzyme complex"/>
    <property type="evidence" value="ECO:0007669"/>
    <property type="project" value="InterPro"/>
</dbReference>
<dbReference type="SUPFAM" id="SSF50978">
    <property type="entry name" value="WD40 repeat-like"/>
    <property type="match status" value="2"/>
</dbReference>
<organism evidence="12 13">
    <name type="scientific">Marasmius oreades</name>
    <name type="common">fairy-ring Marasmius</name>
    <dbReference type="NCBI Taxonomy" id="181124"/>
    <lineage>
        <taxon>Eukaryota</taxon>
        <taxon>Fungi</taxon>
        <taxon>Dikarya</taxon>
        <taxon>Basidiomycota</taxon>
        <taxon>Agaricomycotina</taxon>
        <taxon>Agaricomycetes</taxon>
        <taxon>Agaricomycetidae</taxon>
        <taxon>Agaricales</taxon>
        <taxon>Marasmiineae</taxon>
        <taxon>Marasmiaceae</taxon>
        <taxon>Marasmius</taxon>
    </lineage>
</organism>
<keyword evidence="9" id="KW-0677">Repeat</keyword>
<protein>
    <recommendedName>
        <fullName evidence="5">Elongator complex protein 2</fullName>
    </recommendedName>
</protein>
<keyword evidence="8" id="KW-0819">tRNA processing</keyword>
<evidence type="ECO:0000256" key="2">
    <source>
        <dbReference type="ARBA" id="ARBA00004496"/>
    </source>
</evidence>
<dbReference type="OrthoDB" id="27911at2759"/>
<dbReference type="InterPro" id="IPR015943">
    <property type="entry name" value="WD40/YVTN_repeat-like_dom_sf"/>
</dbReference>
<comment type="pathway">
    <text evidence="3">tRNA modification; 5-methoxycarbonylmethyl-2-thiouridine-tRNA biosynthesis.</text>
</comment>
<dbReference type="Pfam" id="PF00400">
    <property type="entry name" value="WD40"/>
    <property type="match status" value="5"/>
</dbReference>
<comment type="caution">
    <text evidence="12">The sequence shown here is derived from an EMBL/GenBank/DDBJ whole genome shotgun (WGS) entry which is preliminary data.</text>
</comment>
<dbReference type="GeneID" id="66073497"/>